<dbReference type="Proteomes" id="UP000481872">
    <property type="component" value="Unassembled WGS sequence"/>
</dbReference>
<organism evidence="1 2">
    <name type="scientific">Clostridium senegalense</name>
    <dbReference type="NCBI Taxonomy" id="1465809"/>
    <lineage>
        <taxon>Bacteria</taxon>
        <taxon>Bacillati</taxon>
        <taxon>Bacillota</taxon>
        <taxon>Clostridia</taxon>
        <taxon>Eubacteriales</taxon>
        <taxon>Clostridiaceae</taxon>
        <taxon>Clostridium</taxon>
    </lineage>
</organism>
<comment type="caution">
    <text evidence="1">The sequence shown here is derived from an EMBL/GenBank/DDBJ whole genome shotgun (WGS) entry which is preliminary data.</text>
</comment>
<evidence type="ECO:0000313" key="1">
    <source>
        <dbReference type="EMBL" id="NEU06510.1"/>
    </source>
</evidence>
<sequence>MKLLKGKACLQALPGGNVKMQTALGDAQIGLLSDRGSIPLASTIKTHDSFVVGFLCEKTKRYV</sequence>
<gene>
    <name evidence="1" type="ORF">G3M99_17015</name>
</gene>
<protein>
    <submittedName>
        <fullName evidence="1">Uncharacterized protein</fullName>
    </submittedName>
</protein>
<keyword evidence="2" id="KW-1185">Reference proteome</keyword>
<reference evidence="1 2" key="1">
    <citation type="submission" date="2020-02" db="EMBL/GenBank/DDBJ databases">
        <title>Genome assembly of a novel Clostridium senegalense strain.</title>
        <authorList>
            <person name="Gupta T.B."/>
            <person name="Jauregui R."/>
            <person name="Maclean P."/>
            <person name="Nawarathana A."/>
            <person name="Brightwell G."/>
        </authorList>
    </citation>
    <scope>NUCLEOTIDE SEQUENCE [LARGE SCALE GENOMIC DNA]</scope>
    <source>
        <strain evidence="1 2">AGRFS4</strain>
    </source>
</reference>
<accession>A0A6M0H710</accession>
<dbReference type="EMBL" id="JAAGPU010000048">
    <property type="protein sequence ID" value="NEU06510.1"/>
    <property type="molecule type" value="Genomic_DNA"/>
</dbReference>
<name>A0A6M0H710_9CLOT</name>
<dbReference type="AlphaFoldDB" id="A0A6M0H710"/>
<evidence type="ECO:0000313" key="2">
    <source>
        <dbReference type="Proteomes" id="UP000481872"/>
    </source>
</evidence>
<proteinExistence type="predicted"/>